<feature type="transmembrane region" description="Helical" evidence="1">
    <location>
        <begin position="45"/>
        <end position="63"/>
    </location>
</feature>
<dbReference type="Pfam" id="PF04070">
    <property type="entry name" value="DUF378"/>
    <property type="match status" value="1"/>
</dbReference>
<keyword evidence="1" id="KW-0812">Transmembrane</keyword>
<reference evidence="3 4" key="1">
    <citation type="submission" date="2017-07" db="EMBL/GenBank/DDBJ databases">
        <title>Isolation and whole genome analysis of endospore-forming bacteria from heroin.</title>
        <authorList>
            <person name="Kalinowski J."/>
            <person name="Ahrens B."/>
            <person name="Al-Dilaimi A."/>
            <person name="Winkler A."/>
            <person name="Wibberg D."/>
            <person name="Schleenbecker U."/>
            <person name="Ruckert C."/>
            <person name="Wolfel R."/>
            <person name="Grass G."/>
        </authorList>
    </citation>
    <scope>NUCLEOTIDE SEQUENCE [LARGE SCALE GENOMIC DNA]</scope>
    <source>
        <strain evidence="3 4">7537-G1</strain>
    </source>
</reference>
<evidence type="ECO:0000313" key="3">
    <source>
        <dbReference type="EMBL" id="PAD77335.1"/>
    </source>
</evidence>
<dbReference type="Proteomes" id="UP000215596">
    <property type="component" value="Unassembled WGS sequence"/>
</dbReference>
<name>A0A268EW46_9BACL</name>
<feature type="transmembrane region" description="Helical" evidence="1">
    <location>
        <begin position="7"/>
        <end position="25"/>
    </location>
</feature>
<accession>A0A268EW46</accession>
<dbReference type="PANTHER" id="PTHR37304:SF1">
    <property type="entry name" value="MEMBRANE PROTEIN"/>
    <property type="match status" value="1"/>
</dbReference>
<evidence type="ECO:0000313" key="5">
    <source>
        <dbReference type="Proteomes" id="UP000435177"/>
    </source>
</evidence>
<keyword evidence="1" id="KW-1133">Transmembrane helix</keyword>
<evidence type="ECO:0000313" key="2">
    <source>
        <dbReference type="EMBL" id="MUG68465.1"/>
    </source>
</evidence>
<evidence type="ECO:0000313" key="4">
    <source>
        <dbReference type="Proteomes" id="UP000215596"/>
    </source>
</evidence>
<gene>
    <name evidence="3" type="ORF">CHH67_10045</name>
    <name evidence="2" type="ORF">GNP94_21045</name>
</gene>
<dbReference type="RefSeq" id="WP_095265034.1">
    <property type="nucleotide sequence ID" value="NZ_NPBY01000030.1"/>
</dbReference>
<dbReference type="InterPro" id="IPR007211">
    <property type="entry name" value="DUF378"/>
</dbReference>
<dbReference type="OrthoDB" id="9812136at2"/>
<organism evidence="3 4">
    <name type="scientific">Paenibacillus campinasensis</name>
    <dbReference type="NCBI Taxonomy" id="66347"/>
    <lineage>
        <taxon>Bacteria</taxon>
        <taxon>Bacillati</taxon>
        <taxon>Bacillota</taxon>
        <taxon>Bacilli</taxon>
        <taxon>Bacillales</taxon>
        <taxon>Paenibacillaceae</taxon>
        <taxon>Paenibacillus</taxon>
    </lineage>
</organism>
<sequence>MKTWNTIALLLLIIGGINWLLVGLFQYDLVAGIFGGQTSGASRVIYTLVGLSALYCIRLFGYVSNDDRSAAR</sequence>
<dbReference type="AlphaFoldDB" id="A0A268EW46"/>
<proteinExistence type="predicted"/>
<comment type="caution">
    <text evidence="3">The sequence shown here is derived from an EMBL/GenBank/DDBJ whole genome shotgun (WGS) entry which is preliminary data.</text>
</comment>
<protein>
    <submittedName>
        <fullName evidence="3">DUF378 domain-containing protein</fullName>
    </submittedName>
</protein>
<dbReference type="Proteomes" id="UP000435177">
    <property type="component" value="Unassembled WGS sequence"/>
</dbReference>
<keyword evidence="1" id="KW-0472">Membrane</keyword>
<evidence type="ECO:0000256" key="1">
    <source>
        <dbReference type="SAM" id="Phobius"/>
    </source>
</evidence>
<keyword evidence="5" id="KW-1185">Reference proteome</keyword>
<dbReference type="PANTHER" id="PTHR37304">
    <property type="entry name" value="MEMBRANE PROTEIN-RELATED"/>
    <property type="match status" value="1"/>
</dbReference>
<dbReference type="EMBL" id="NPBY01000030">
    <property type="protein sequence ID" value="PAD77335.1"/>
    <property type="molecule type" value="Genomic_DNA"/>
</dbReference>
<dbReference type="EMBL" id="WOAA01000027">
    <property type="protein sequence ID" value="MUG68465.1"/>
    <property type="molecule type" value="Genomic_DNA"/>
</dbReference>
<reference evidence="2 5" key="2">
    <citation type="submission" date="2019-11" db="EMBL/GenBank/DDBJ databases">
        <title>Draft genome sequences of five Paenibacillus species of dairy origin.</title>
        <authorList>
            <person name="Olajide A.M."/>
            <person name="Chen S."/>
            <person name="Lapointe G."/>
        </authorList>
    </citation>
    <scope>NUCLEOTIDE SEQUENCE [LARGE SCALE GENOMIC DNA]</scope>
    <source>
        <strain evidence="2 5">3CS1</strain>
    </source>
</reference>